<dbReference type="GO" id="GO:0008270">
    <property type="term" value="F:zinc ion binding"/>
    <property type="evidence" value="ECO:0007669"/>
    <property type="project" value="InterPro"/>
</dbReference>
<protein>
    <recommendedName>
        <fullName evidence="3">Zn(2)-C6 fungal-type domain-containing protein</fullName>
    </recommendedName>
</protein>
<sequence length="752" mass="81225">MPPNPNPSPTTTPETPAPSRPDPAADAASATKSKTTRPSARGTAFYERKRAVRACQVCRARRTKCDNLKPSCSFCLKVGAKCIQSPVDLSSFDPASLKILDRLDEVEALIREIKGEKEDGERAHKTRVVGAAGLSVVQPIAQADIQSELQPSPQPLIANRYILPEPAANILTWHVFKPAVAAARAHFPYNSPAFPYALATPPRSAPAPVLSLGMTIGQLTGASPPAPSPGQSASPLSSSSCALPPWSTSLPSSSTSLPSSSTGLFPVSDPPKLDPQTINGLLDHFFCYVHVKNPVLDELTTRHLVQSAMAHGPAYSGELCLSLLVCALGAIATPFGPSADVLPDSPGYLLSRQLFCAAQRHMGALALGSQLFSAQSLFLAGVYMMCVFQTETAWRFFLQSLANCQQFPFLAAGTAHIARHSSSPVSTNVNGGGSSANASASAEAKARAGAPLMAPEPVNQTLHQAIYWSAWKSERELRPMMYLPDFTLNNHDRGFYPSFFPTPPPASRYADDRLADYSGAPAGVITTRAGRERLSWYFYLAEISLRRLTARISSAMLSLAEAARGDRNAFLAAMTAAVPLYEAERDAWKASLPAVMSLEAPAADDDVCRFVLRGTLVNVDDMITWPFVAAFLDKAAHGPVGVELEYGAELAQKGLDTHLQRLVVNRPGYEHRHHGTIQMVYTCTRSALVLLAAALVLKTTSDQDVETKVCMPEDWQEHVSALLDLLVFWRNECPELGERYRIMERVYAMAVA</sequence>
<evidence type="ECO:0000259" key="3">
    <source>
        <dbReference type="PROSITE" id="PS50048"/>
    </source>
</evidence>
<dbReference type="OrthoDB" id="4356994at2759"/>
<feature type="compositionally biased region" description="Pro residues" evidence="2">
    <location>
        <begin position="1"/>
        <end position="21"/>
    </location>
</feature>
<dbReference type="SUPFAM" id="SSF57701">
    <property type="entry name" value="Zn2/Cys6 DNA-binding domain"/>
    <property type="match status" value="1"/>
</dbReference>
<feature type="compositionally biased region" description="Low complexity" evidence="2">
    <location>
        <begin position="22"/>
        <end position="40"/>
    </location>
</feature>
<accession>A0A0F4ZHG3</accession>
<dbReference type="PANTHER" id="PTHR47785">
    <property type="entry name" value="ZN(II)2CYS6 TRANSCRIPTION FACTOR (EUROFUNG)-RELATED-RELATED"/>
    <property type="match status" value="1"/>
</dbReference>
<feature type="region of interest" description="Disordered" evidence="2">
    <location>
        <begin position="220"/>
        <end position="239"/>
    </location>
</feature>
<dbReference type="Proteomes" id="UP000033483">
    <property type="component" value="Unassembled WGS sequence"/>
</dbReference>
<reference evidence="4 5" key="1">
    <citation type="submission" date="2015-03" db="EMBL/GenBank/DDBJ databases">
        <authorList>
            <person name="Radwan O."/>
            <person name="Al-Naeli F.A."/>
            <person name="Rendon G.A."/>
            <person name="Fields C."/>
        </authorList>
    </citation>
    <scope>NUCLEOTIDE SEQUENCE [LARGE SCALE GENOMIC DNA]</scope>
    <source>
        <strain evidence="4">CR-DP1</strain>
    </source>
</reference>
<dbReference type="InterPro" id="IPR001138">
    <property type="entry name" value="Zn2Cys6_DnaBD"/>
</dbReference>
<dbReference type="AlphaFoldDB" id="A0A0F4ZHG3"/>
<evidence type="ECO:0000313" key="4">
    <source>
        <dbReference type="EMBL" id="KKA30059.1"/>
    </source>
</evidence>
<dbReference type="Gene3D" id="4.10.240.10">
    <property type="entry name" value="Zn(2)-C6 fungal-type DNA-binding domain"/>
    <property type="match status" value="1"/>
</dbReference>
<gene>
    <name evidence="4" type="ORF">TD95_003587</name>
</gene>
<comment type="caution">
    <text evidence="4">The sequence shown here is derived from an EMBL/GenBank/DDBJ whole genome shotgun (WGS) entry which is preliminary data.</text>
</comment>
<dbReference type="CDD" id="cd00067">
    <property type="entry name" value="GAL4"/>
    <property type="match status" value="1"/>
</dbReference>
<proteinExistence type="predicted"/>
<name>A0A0F4ZHG3_9PEZI</name>
<feature type="region of interest" description="Disordered" evidence="2">
    <location>
        <begin position="1"/>
        <end position="42"/>
    </location>
</feature>
<dbReference type="CDD" id="cd12148">
    <property type="entry name" value="fungal_TF_MHR"/>
    <property type="match status" value="1"/>
</dbReference>
<dbReference type="SMART" id="SM00066">
    <property type="entry name" value="GAL4"/>
    <property type="match status" value="1"/>
</dbReference>
<dbReference type="EMBL" id="LAEV01000574">
    <property type="protein sequence ID" value="KKA30059.1"/>
    <property type="molecule type" value="Genomic_DNA"/>
</dbReference>
<feature type="domain" description="Zn(2)-C6 fungal-type" evidence="3">
    <location>
        <begin position="54"/>
        <end position="84"/>
    </location>
</feature>
<dbReference type="PROSITE" id="PS50048">
    <property type="entry name" value="ZN2_CY6_FUNGAL_2"/>
    <property type="match status" value="1"/>
</dbReference>
<dbReference type="PANTHER" id="PTHR47785:SF7">
    <property type="entry name" value="ZN(II)2CYS6 TRANSCRIPTION FACTOR (EUROFUNG)"/>
    <property type="match status" value="1"/>
</dbReference>
<feature type="compositionally biased region" description="Low complexity" evidence="2">
    <location>
        <begin position="229"/>
        <end position="239"/>
    </location>
</feature>
<dbReference type="InterPro" id="IPR053181">
    <property type="entry name" value="EcdB-like_regulator"/>
</dbReference>
<evidence type="ECO:0000313" key="5">
    <source>
        <dbReference type="Proteomes" id="UP000033483"/>
    </source>
</evidence>
<evidence type="ECO:0000256" key="2">
    <source>
        <dbReference type="SAM" id="MobiDB-lite"/>
    </source>
</evidence>
<keyword evidence="1" id="KW-0539">Nucleus</keyword>
<dbReference type="GO" id="GO:0000981">
    <property type="term" value="F:DNA-binding transcription factor activity, RNA polymerase II-specific"/>
    <property type="evidence" value="ECO:0007669"/>
    <property type="project" value="InterPro"/>
</dbReference>
<evidence type="ECO:0000256" key="1">
    <source>
        <dbReference type="ARBA" id="ARBA00023242"/>
    </source>
</evidence>
<organism evidence="4 5">
    <name type="scientific">Thielaviopsis punctulata</name>
    <dbReference type="NCBI Taxonomy" id="72032"/>
    <lineage>
        <taxon>Eukaryota</taxon>
        <taxon>Fungi</taxon>
        <taxon>Dikarya</taxon>
        <taxon>Ascomycota</taxon>
        <taxon>Pezizomycotina</taxon>
        <taxon>Sordariomycetes</taxon>
        <taxon>Hypocreomycetidae</taxon>
        <taxon>Microascales</taxon>
        <taxon>Ceratocystidaceae</taxon>
        <taxon>Thielaviopsis</taxon>
    </lineage>
</organism>
<keyword evidence="5" id="KW-1185">Reference proteome</keyword>
<dbReference type="Pfam" id="PF00172">
    <property type="entry name" value="Zn_clus"/>
    <property type="match status" value="1"/>
</dbReference>
<dbReference type="PROSITE" id="PS00463">
    <property type="entry name" value="ZN2_CY6_FUNGAL_1"/>
    <property type="match status" value="1"/>
</dbReference>
<dbReference type="InterPro" id="IPR036864">
    <property type="entry name" value="Zn2-C6_fun-type_DNA-bd_sf"/>
</dbReference>